<dbReference type="GO" id="GO:0000785">
    <property type="term" value="C:chromatin"/>
    <property type="evidence" value="ECO:0007669"/>
    <property type="project" value="TreeGrafter"/>
</dbReference>
<evidence type="ECO:0000313" key="3">
    <source>
        <dbReference type="EMBL" id="CAF4616821.1"/>
    </source>
</evidence>
<evidence type="ECO:0000313" key="6">
    <source>
        <dbReference type="Proteomes" id="UP000681720"/>
    </source>
</evidence>
<dbReference type="PANTHER" id="PTHR11199:SF0">
    <property type="entry name" value="LD34181P-RELATED"/>
    <property type="match status" value="1"/>
</dbReference>
<proteinExistence type="inferred from homology"/>
<dbReference type="EMBL" id="CAJOBI010107303">
    <property type="protein sequence ID" value="CAF4616821.1"/>
    <property type="molecule type" value="Genomic_DNA"/>
</dbReference>
<feature type="non-terminal residue" evidence="4">
    <location>
        <position position="1"/>
    </location>
</feature>
<comment type="similarity">
    <text evidence="1">Belongs to the SCC3 family.</text>
</comment>
<evidence type="ECO:0000313" key="5">
    <source>
        <dbReference type="EMBL" id="CAF4746370.1"/>
    </source>
</evidence>
<evidence type="ECO:0000313" key="4">
    <source>
        <dbReference type="EMBL" id="CAF4644291.1"/>
    </source>
</evidence>
<accession>A0A8S2ZNC3</accession>
<sequence length="55" mass="6372">MTVDCEYEVAVQAIKLLTAILKFNERILEDKDCENIYELVYHSHRQVAQAAGEFL</sequence>
<dbReference type="GO" id="GO:0003682">
    <property type="term" value="F:chromatin binding"/>
    <property type="evidence" value="ECO:0007669"/>
    <property type="project" value="TreeGrafter"/>
</dbReference>
<gene>
    <name evidence="2" type="ORF">BYL167_LOCUS35834</name>
    <name evidence="4" type="ORF">GIL414_LOCUS40772</name>
    <name evidence="3" type="ORF">SMN809_LOCUS39709</name>
    <name evidence="5" type="ORF">SMN809_LOCUS44931</name>
</gene>
<dbReference type="GO" id="GO:0005634">
    <property type="term" value="C:nucleus"/>
    <property type="evidence" value="ECO:0007669"/>
    <property type="project" value="TreeGrafter"/>
</dbReference>
<evidence type="ECO:0000256" key="1">
    <source>
        <dbReference type="ARBA" id="ARBA00005486"/>
    </source>
</evidence>
<comment type="caution">
    <text evidence="4">The sequence shown here is derived from an EMBL/GenBank/DDBJ whole genome shotgun (WGS) entry which is preliminary data.</text>
</comment>
<dbReference type="Proteomes" id="UP000681720">
    <property type="component" value="Unassembled WGS sequence"/>
</dbReference>
<reference evidence="4" key="1">
    <citation type="submission" date="2021-02" db="EMBL/GenBank/DDBJ databases">
        <authorList>
            <person name="Nowell W R."/>
        </authorList>
    </citation>
    <scope>NUCLEOTIDE SEQUENCE</scope>
</reference>
<dbReference type="GO" id="GO:0007062">
    <property type="term" value="P:sister chromatid cohesion"/>
    <property type="evidence" value="ECO:0007669"/>
    <property type="project" value="TreeGrafter"/>
</dbReference>
<dbReference type="Proteomes" id="UP000681967">
    <property type="component" value="Unassembled WGS sequence"/>
</dbReference>
<protein>
    <submittedName>
        <fullName evidence="4">Uncharacterized protein</fullName>
    </submittedName>
</protein>
<organism evidence="4 6">
    <name type="scientific">Rotaria magnacalcarata</name>
    <dbReference type="NCBI Taxonomy" id="392030"/>
    <lineage>
        <taxon>Eukaryota</taxon>
        <taxon>Metazoa</taxon>
        <taxon>Spiralia</taxon>
        <taxon>Gnathifera</taxon>
        <taxon>Rotifera</taxon>
        <taxon>Eurotatoria</taxon>
        <taxon>Bdelloidea</taxon>
        <taxon>Philodinida</taxon>
        <taxon>Philodinidae</taxon>
        <taxon>Rotaria</taxon>
    </lineage>
</organism>
<dbReference type="EMBL" id="CAJOBJ010113831">
    <property type="protein sequence ID" value="CAF4644291.1"/>
    <property type="molecule type" value="Genomic_DNA"/>
</dbReference>
<dbReference type="Proteomes" id="UP000676336">
    <property type="component" value="Unassembled WGS sequence"/>
</dbReference>
<dbReference type="EMBL" id="CAJOBI010136136">
    <property type="protein sequence ID" value="CAF4746370.1"/>
    <property type="molecule type" value="Genomic_DNA"/>
</dbReference>
<dbReference type="AlphaFoldDB" id="A0A8S2ZNC3"/>
<dbReference type="PANTHER" id="PTHR11199">
    <property type="entry name" value="STROMAL ANTIGEN"/>
    <property type="match status" value="1"/>
</dbReference>
<name>A0A8S2ZNC3_9BILA</name>
<dbReference type="EMBL" id="CAJOBH010076579">
    <property type="protein sequence ID" value="CAF4497163.1"/>
    <property type="molecule type" value="Genomic_DNA"/>
</dbReference>
<dbReference type="GO" id="GO:0008278">
    <property type="term" value="C:cohesin complex"/>
    <property type="evidence" value="ECO:0007669"/>
    <property type="project" value="TreeGrafter"/>
</dbReference>
<dbReference type="InterPro" id="IPR039662">
    <property type="entry name" value="Cohesin_Scc3/SA"/>
</dbReference>
<evidence type="ECO:0000313" key="2">
    <source>
        <dbReference type="EMBL" id="CAF4497163.1"/>
    </source>
</evidence>